<keyword evidence="2" id="KW-1185">Reference proteome</keyword>
<dbReference type="EMBL" id="CM037027">
    <property type="protein sequence ID" value="KAH7658650.1"/>
    <property type="molecule type" value="Genomic_DNA"/>
</dbReference>
<accession>A0ACB7UEM2</accession>
<comment type="caution">
    <text evidence="1">The sequence shown here is derived from an EMBL/GenBank/DDBJ whole genome shotgun (WGS) entry which is preliminary data.</text>
</comment>
<evidence type="ECO:0000313" key="2">
    <source>
        <dbReference type="Proteomes" id="UP000827976"/>
    </source>
</evidence>
<reference evidence="2" key="1">
    <citation type="journal article" date="2022" name="Nat. Commun.">
        <title>Chromosome evolution and the genetic basis of agronomically important traits in greater yam.</title>
        <authorList>
            <person name="Bredeson J.V."/>
            <person name="Lyons J.B."/>
            <person name="Oniyinde I.O."/>
            <person name="Okereke N.R."/>
            <person name="Kolade O."/>
            <person name="Nnabue I."/>
            <person name="Nwadili C.O."/>
            <person name="Hribova E."/>
            <person name="Parker M."/>
            <person name="Nwogha J."/>
            <person name="Shu S."/>
            <person name="Carlson J."/>
            <person name="Kariba R."/>
            <person name="Muthemba S."/>
            <person name="Knop K."/>
            <person name="Barton G.J."/>
            <person name="Sherwood A.V."/>
            <person name="Lopez-Montes A."/>
            <person name="Asiedu R."/>
            <person name="Jamnadass R."/>
            <person name="Muchugi A."/>
            <person name="Goodstein D."/>
            <person name="Egesi C.N."/>
            <person name="Featherston J."/>
            <person name="Asfaw A."/>
            <person name="Simpson G.G."/>
            <person name="Dolezel J."/>
            <person name="Hendre P.S."/>
            <person name="Van Deynze A."/>
            <person name="Kumar P.L."/>
            <person name="Obidiegwu J.E."/>
            <person name="Bhattacharjee R."/>
            <person name="Rokhsar D.S."/>
        </authorList>
    </citation>
    <scope>NUCLEOTIDE SEQUENCE [LARGE SCALE GENOMIC DNA]</scope>
    <source>
        <strain evidence="2">cv. TDa95/00328</strain>
    </source>
</reference>
<gene>
    <name evidence="1" type="ORF">IHE45_17G103500</name>
</gene>
<protein>
    <submittedName>
        <fullName evidence="1">Uncharacterized protein</fullName>
    </submittedName>
</protein>
<name>A0ACB7UEM2_DIOAL</name>
<organism evidence="1 2">
    <name type="scientific">Dioscorea alata</name>
    <name type="common">Purple yam</name>
    <dbReference type="NCBI Taxonomy" id="55571"/>
    <lineage>
        <taxon>Eukaryota</taxon>
        <taxon>Viridiplantae</taxon>
        <taxon>Streptophyta</taxon>
        <taxon>Embryophyta</taxon>
        <taxon>Tracheophyta</taxon>
        <taxon>Spermatophyta</taxon>
        <taxon>Magnoliopsida</taxon>
        <taxon>Liliopsida</taxon>
        <taxon>Dioscoreales</taxon>
        <taxon>Dioscoreaceae</taxon>
        <taxon>Dioscorea</taxon>
    </lineage>
</organism>
<evidence type="ECO:0000313" key="1">
    <source>
        <dbReference type="EMBL" id="KAH7658650.1"/>
    </source>
</evidence>
<dbReference type="Proteomes" id="UP000827976">
    <property type="component" value="Chromosome 17"/>
</dbReference>
<proteinExistence type="predicted"/>
<sequence length="405" mass="43559">MAAEKWLFPILSIASLYLLLLLSAMSCLIASLPSYPPLPTSALDPTTPPPCLLPFWLPRRCSAPSPPPLRQLPPSSADSQHHVHLLVIYHLATTFFTDLQTPPPPPPIALILAALSSLRSLLSFGDVDLVGRGDAMVLATTRHPASVMLRCLGYSIFDPRERGFRSFLEFRNSPPVISSARSSAPGSLAQHSQLLGVPPLVISSSRSSALLLLLLSSIRSFLEFLHWRCHPRGAQLFCFSCSAGFFWFSCSAFAASWSSSTGDLILEELSSSASLAHQGSSGSLAQHSQLLGVPPLVISSSRSSAGFFWFSCSAFAASWSSSTVDLILEELSSSASLAQQGYSGSLAQHLQLLGVPPLVILSSRSSAAFAASWSSSTGDLILEELSRVLLVLLLSIRSFLEFLYW</sequence>